<comment type="caution">
    <text evidence="6">The sequence shown here is derived from an EMBL/GenBank/DDBJ whole genome shotgun (WGS) entry which is preliminary data.</text>
</comment>
<organism evidence="6 7">
    <name type="scientific">Streptomyces coryli</name>
    <dbReference type="NCBI Taxonomy" id="1128680"/>
    <lineage>
        <taxon>Bacteria</taxon>
        <taxon>Bacillati</taxon>
        <taxon>Actinomycetota</taxon>
        <taxon>Actinomycetes</taxon>
        <taxon>Kitasatosporales</taxon>
        <taxon>Streptomycetaceae</taxon>
        <taxon>Streptomyces</taxon>
    </lineage>
</organism>
<dbReference type="PANTHER" id="PTHR23221">
    <property type="entry name" value="GLYCOSYLPHOSPHATIDYLINOSITOL PHOSPHOLIPASE D"/>
    <property type="match status" value="1"/>
</dbReference>
<dbReference type="AlphaFoldDB" id="A0A6G4TXZ2"/>
<dbReference type="SMART" id="SM00191">
    <property type="entry name" value="Int_alpha"/>
    <property type="match status" value="4"/>
</dbReference>
<feature type="signal peptide" evidence="5">
    <location>
        <begin position="1"/>
        <end position="24"/>
    </location>
</feature>
<evidence type="ECO:0000256" key="3">
    <source>
        <dbReference type="ARBA" id="ARBA00022801"/>
    </source>
</evidence>
<evidence type="ECO:0008006" key="8">
    <source>
        <dbReference type="Google" id="ProtNLM"/>
    </source>
</evidence>
<dbReference type="InterPro" id="IPR028994">
    <property type="entry name" value="Integrin_alpha_N"/>
</dbReference>
<sequence>MLRRTLTAAAGAAALVAAALTLPATLNDTAAAAGSGVRGDFNGDGYRDLAIGVPEGTVGSSEAGFVSVVYGTSSGLNPAKHQTVSQAGDAMPGFPEGSDQFGKELVNADLNKDGYEDLVVGAPYEGVGPNNSQGLVTIVWGSSAGLRTGTTVPVPAEHDETVLGAYLATGDFDGDGSTDLAINKAPGTIVIARGPFTADGGNGGFRNGRLPADEGYFLRNLTAGKAGGDGVADLIAQTDGPAGSSHAWLYSGGTDGLAAPVALPDSSSAAIGDLNKDGYGDIALGDRHNTAANGGRVTIRYGAASGLSGTGQVFSQATTGVPGTAEAGDAFGTAVAIGDVNRDGYGDLTIGTPKENLGATVDAGALTVLHGSANGVTTSSARNFTQDSSGLPGAAEKGDKFGSRVLLSDVDRDGDADLAASAIGEIPPGESHPEGGGAVWRLQGTGSGLSGSGSIAISGDDVGHNWDVVSFGYHLAG</sequence>
<feature type="chain" id="PRO_5039357500" description="Integrin-like protein" evidence="5">
    <location>
        <begin position="25"/>
        <end position="477"/>
    </location>
</feature>
<dbReference type="PROSITE" id="PS51470">
    <property type="entry name" value="FG_GAP"/>
    <property type="match status" value="2"/>
</dbReference>
<dbReference type="EMBL" id="JAAKZV010000039">
    <property type="protein sequence ID" value="NGN64632.1"/>
    <property type="molecule type" value="Genomic_DNA"/>
</dbReference>
<dbReference type="SUPFAM" id="SSF69318">
    <property type="entry name" value="Integrin alpha N-terminal domain"/>
    <property type="match status" value="1"/>
</dbReference>
<proteinExistence type="predicted"/>
<keyword evidence="4" id="KW-0325">Glycoprotein</keyword>
<keyword evidence="1 5" id="KW-0732">Signal</keyword>
<evidence type="ECO:0000256" key="1">
    <source>
        <dbReference type="ARBA" id="ARBA00022729"/>
    </source>
</evidence>
<dbReference type="InterPro" id="IPR013517">
    <property type="entry name" value="FG-GAP"/>
</dbReference>
<dbReference type="PANTHER" id="PTHR23221:SF7">
    <property type="entry name" value="PHOSPHATIDYLINOSITOL-GLYCAN-SPECIFIC PHOSPHOLIPASE D"/>
    <property type="match status" value="1"/>
</dbReference>
<dbReference type="Gene3D" id="2.130.10.130">
    <property type="entry name" value="Integrin alpha, N-terminal"/>
    <property type="match status" value="4"/>
</dbReference>
<reference evidence="6 7" key="1">
    <citation type="submission" date="2020-02" db="EMBL/GenBank/DDBJ databases">
        <title>Whole-genome analyses of novel actinobacteria.</title>
        <authorList>
            <person name="Sahin N."/>
        </authorList>
    </citation>
    <scope>NUCLEOTIDE SEQUENCE [LARGE SCALE GENOMIC DNA]</scope>
    <source>
        <strain evidence="6 7">A7024</strain>
    </source>
</reference>
<keyword evidence="7" id="KW-1185">Reference proteome</keyword>
<dbReference type="Pfam" id="PF01839">
    <property type="entry name" value="FG-GAP"/>
    <property type="match status" value="3"/>
</dbReference>
<gene>
    <name evidence="6" type="ORF">G5C51_12060</name>
</gene>
<keyword evidence="2" id="KW-0677">Repeat</keyword>
<evidence type="ECO:0000313" key="7">
    <source>
        <dbReference type="Proteomes" id="UP000481583"/>
    </source>
</evidence>
<dbReference type="Proteomes" id="UP000481583">
    <property type="component" value="Unassembled WGS sequence"/>
</dbReference>
<protein>
    <recommendedName>
        <fullName evidence="8">Integrin-like protein</fullName>
    </recommendedName>
</protein>
<dbReference type="InterPro" id="IPR013519">
    <property type="entry name" value="Int_alpha_beta-p"/>
</dbReference>
<accession>A0A6G4TXZ2</accession>
<evidence type="ECO:0000256" key="4">
    <source>
        <dbReference type="ARBA" id="ARBA00023180"/>
    </source>
</evidence>
<dbReference type="RefSeq" id="WP_165236305.1">
    <property type="nucleotide sequence ID" value="NZ_JAAKZV010000039.1"/>
</dbReference>
<evidence type="ECO:0000256" key="2">
    <source>
        <dbReference type="ARBA" id="ARBA00022737"/>
    </source>
</evidence>
<name>A0A6G4TXZ2_9ACTN</name>
<keyword evidence="3" id="KW-0378">Hydrolase</keyword>
<evidence type="ECO:0000256" key="5">
    <source>
        <dbReference type="SAM" id="SignalP"/>
    </source>
</evidence>
<dbReference type="GO" id="GO:0016787">
    <property type="term" value="F:hydrolase activity"/>
    <property type="evidence" value="ECO:0007669"/>
    <property type="project" value="UniProtKB-KW"/>
</dbReference>
<evidence type="ECO:0000313" key="6">
    <source>
        <dbReference type="EMBL" id="NGN64632.1"/>
    </source>
</evidence>